<dbReference type="RefSeq" id="WP_327984837.1">
    <property type="nucleotide sequence ID" value="NZ_CP136426.1"/>
</dbReference>
<gene>
    <name evidence="1" type="ORF">BPO_0532</name>
</gene>
<evidence type="ECO:0000313" key="2">
    <source>
        <dbReference type="Proteomes" id="UP001432059"/>
    </source>
</evidence>
<protein>
    <submittedName>
        <fullName evidence="1">Uncharacterized protein</fullName>
    </submittedName>
</protein>
<name>A0AAU0EZL5_9FLAO</name>
<evidence type="ECO:0000313" key="1">
    <source>
        <dbReference type="EMBL" id="WOC51179.1"/>
    </source>
</evidence>
<proteinExistence type="predicted"/>
<keyword evidence="2" id="KW-1185">Reference proteome</keyword>
<dbReference type="KEGG" id="bpor:BPO_0532"/>
<dbReference type="Proteomes" id="UP001432059">
    <property type="component" value="Chromosome"/>
</dbReference>
<dbReference type="AlphaFoldDB" id="A0AAU0EZL5"/>
<dbReference type="EMBL" id="CP136426">
    <property type="protein sequence ID" value="WOC51179.1"/>
    <property type="molecule type" value="Genomic_DNA"/>
</dbReference>
<organism evidence="1 2">
    <name type="scientific">Bergeyella porcorum</name>
    <dbReference type="NCBI Taxonomy" id="1735111"/>
    <lineage>
        <taxon>Bacteria</taxon>
        <taxon>Pseudomonadati</taxon>
        <taxon>Bacteroidota</taxon>
        <taxon>Flavobacteriia</taxon>
        <taxon>Flavobacteriales</taxon>
        <taxon>Weeksellaceae</taxon>
        <taxon>Bergeyella</taxon>
    </lineage>
</organism>
<accession>A0AAU0EZL5</accession>
<sequence>MGKTLELVKGSKQYAIVYNYLGELTKYTDWQFGIEEHSNVAYLYQNTATSINVVHILIGEKLTIGVSHLLYWICLKQVNEIYKDFMLHNNIQFVDKFYSGDDLETIKNLPNFEKNESWLDRSKPSYKIGTEESFKTINDYLDSYCVPFFSEINTVQDVNDKILDAVSFEEYDDYILGNTALKVLIIFRICNNPKYNEYKKYLENLISEQLVSPEYSSYMSIIQDQQTRIESLHNYFEAKQPHKK</sequence>
<reference evidence="1" key="1">
    <citation type="submission" date="2023-10" db="EMBL/GenBank/DDBJ databases">
        <title>Characterization and whole genome sequencing of a novel strain of Bergeyella porcorum QD2021 isolated from pig.</title>
        <authorList>
            <person name="Liu G."/>
            <person name="Chen C."/>
            <person name="Han X."/>
        </authorList>
    </citation>
    <scope>NUCLEOTIDE SEQUENCE</scope>
    <source>
        <strain evidence="1">QD2021</strain>
    </source>
</reference>